<feature type="domain" description="Thioredoxin" evidence="6">
    <location>
        <begin position="18"/>
        <end position="166"/>
    </location>
</feature>
<dbReference type="PROSITE" id="PS51352">
    <property type="entry name" value="THIOREDOXIN_2"/>
    <property type="match status" value="1"/>
</dbReference>
<dbReference type="PROSITE" id="PS01265">
    <property type="entry name" value="TPX"/>
    <property type="match status" value="1"/>
</dbReference>
<dbReference type="EMBL" id="GU943127">
    <property type="protein sequence ID" value="ADD96246.1"/>
    <property type="molecule type" value="Genomic_DNA"/>
</dbReference>
<dbReference type="Pfam" id="PF08534">
    <property type="entry name" value="Redoxin"/>
    <property type="match status" value="1"/>
</dbReference>
<protein>
    <submittedName>
        <fullName evidence="7">Thiol peroxidase atypical 2 Cys peroxiredoxin</fullName>
    </submittedName>
</protein>
<evidence type="ECO:0000256" key="1">
    <source>
        <dbReference type="ARBA" id="ARBA00022559"/>
    </source>
</evidence>
<dbReference type="PANTHER" id="PTHR43110">
    <property type="entry name" value="THIOL PEROXIDASE"/>
    <property type="match status" value="1"/>
</dbReference>
<dbReference type="AlphaFoldDB" id="D6PKJ5"/>
<evidence type="ECO:0000259" key="6">
    <source>
        <dbReference type="PROSITE" id="PS51352"/>
    </source>
</evidence>
<evidence type="ECO:0000256" key="4">
    <source>
        <dbReference type="ARBA" id="ARBA00023157"/>
    </source>
</evidence>
<dbReference type="NCBIfam" id="NF001808">
    <property type="entry name" value="PRK00522.1"/>
    <property type="match status" value="1"/>
</dbReference>
<evidence type="ECO:0000256" key="5">
    <source>
        <dbReference type="ARBA" id="ARBA00023284"/>
    </source>
</evidence>
<evidence type="ECO:0000256" key="2">
    <source>
        <dbReference type="ARBA" id="ARBA00022862"/>
    </source>
</evidence>
<dbReference type="SUPFAM" id="SSF52833">
    <property type="entry name" value="Thioredoxin-like"/>
    <property type="match status" value="1"/>
</dbReference>
<dbReference type="InterPro" id="IPR036249">
    <property type="entry name" value="Thioredoxin-like_sf"/>
</dbReference>
<reference evidence="7" key="1">
    <citation type="journal article" date="2010" name="ISME J.">
        <title>Metagenome of the Mediterranean deep chlorophyll maximum studied by direct and fosmid library 454 pyrosequencing.</title>
        <authorList>
            <person name="Ghai R."/>
            <person name="Martin-Cuadrado A.B."/>
            <person name="Molto A.G."/>
            <person name="Heredia I.G."/>
            <person name="Cabrera R."/>
            <person name="Martin J."/>
            <person name="Verdu M."/>
            <person name="Deschamps P."/>
            <person name="Moreira D."/>
            <person name="Lopez-Garcia P."/>
            <person name="Mira A."/>
            <person name="Rodriguez-Valera F."/>
        </authorList>
    </citation>
    <scope>NUCLEOTIDE SEQUENCE</scope>
</reference>
<keyword evidence="4" id="KW-1015">Disulfide bond</keyword>
<organism evidence="7">
    <name type="scientific">uncultured organism MedDCM-OCT-S08-C1388</name>
    <dbReference type="NCBI Taxonomy" id="743628"/>
    <lineage>
        <taxon>unclassified sequences</taxon>
        <taxon>environmental samples</taxon>
    </lineage>
</organism>
<dbReference type="Gene3D" id="3.40.30.10">
    <property type="entry name" value="Glutaredoxin"/>
    <property type="match status" value="1"/>
</dbReference>
<proteinExistence type="predicted"/>
<name>D6PKJ5_9ZZZZ</name>
<dbReference type="InterPro" id="IPR050455">
    <property type="entry name" value="Tpx_Peroxidase_subfamily"/>
</dbReference>
<evidence type="ECO:0000313" key="7">
    <source>
        <dbReference type="EMBL" id="ADD96246.1"/>
    </source>
</evidence>
<dbReference type="InterPro" id="IPR018219">
    <property type="entry name" value="Tpx_CS"/>
</dbReference>
<evidence type="ECO:0000256" key="3">
    <source>
        <dbReference type="ARBA" id="ARBA00023002"/>
    </source>
</evidence>
<keyword evidence="3" id="KW-0560">Oxidoreductase</keyword>
<keyword evidence="2" id="KW-0049">Antioxidant</keyword>
<dbReference type="InterPro" id="IPR002065">
    <property type="entry name" value="TPX"/>
</dbReference>
<accession>D6PKJ5</accession>
<keyword evidence="5" id="KW-0676">Redox-active center</keyword>
<sequence length="166" mass="17966">MAKITLKGNEVNTNSDIVTKGSIAPDFILVDSDLQDVNLSSFDGKNKILSIVPSLDTPVCQKSTLVFNEKVAGLDDTVMLIVSSDLPFAMKRFCSSESLANVTPVSMMRSRNFAKDYGVLLVDGPLSGITTRAIVTISKDNKVLYSELVTEIADEPNYQAALDSIK</sequence>
<dbReference type="InterPro" id="IPR013740">
    <property type="entry name" value="Redoxin"/>
</dbReference>
<keyword evidence="1 7" id="KW-0575">Peroxidase</keyword>
<dbReference type="PANTHER" id="PTHR43110:SF1">
    <property type="entry name" value="THIOL PEROXIDASE"/>
    <property type="match status" value="1"/>
</dbReference>
<dbReference type="CDD" id="cd03014">
    <property type="entry name" value="PRX_Atyp2cys"/>
    <property type="match status" value="1"/>
</dbReference>
<dbReference type="GO" id="GO:0008379">
    <property type="term" value="F:thioredoxin peroxidase activity"/>
    <property type="evidence" value="ECO:0007669"/>
    <property type="project" value="InterPro"/>
</dbReference>
<dbReference type="InterPro" id="IPR013766">
    <property type="entry name" value="Thioredoxin_domain"/>
</dbReference>